<dbReference type="EMBL" id="CSUW01000016">
    <property type="protein sequence ID" value="CPT67167.1"/>
    <property type="molecule type" value="Genomic_DNA"/>
</dbReference>
<gene>
    <name evidence="1" type="ORF">ERS075527_05113</name>
</gene>
<dbReference type="Proteomes" id="UP000038487">
    <property type="component" value="Unassembled WGS sequence"/>
</dbReference>
<reference evidence="1 2" key="1">
    <citation type="submission" date="2015-03" db="EMBL/GenBank/DDBJ databases">
        <authorList>
            <consortium name="Pathogen Informatics"/>
            <person name="Murphy D."/>
        </authorList>
    </citation>
    <scope>NUCLEOTIDE SEQUENCE [LARGE SCALE GENOMIC DNA]</scope>
    <source>
        <strain evidence="1 2">PAP036</strain>
    </source>
</reference>
<name>A0AB33TCQ6_9MYCO</name>
<organism evidence="1 2">
    <name type="scientific">Mycobacteroides abscessus</name>
    <dbReference type="NCBI Taxonomy" id="36809"/>
    <lineage>
        <taxon>Bacteria</taxon>
        <taxon>Bacillati</taxon>
        <taxon>Actinomycetota</taxon>
        <taxon>Actinomycetes</taxon>
        <taxon>Mycobacteriales</taxon>
        <taxon>Mycobacteriaceae</taxon>
        <taxon>Mycobacteroides</taxon>
    </lineage>
</organism>
<dbReference type="RefSeq" id="WP_052536708.1">
    <property type="nucleotide sequence ID" value="NZ_CSUW01000016.1"/>
</dbReference>
<evidence type="ECO:0000313" key="2">
    <source>
        <dbReference type="Proteomes" id="UP000038487"/>
    </source>
</evidence>
<sequence length="143" mass="15119">MSNQRTIRAVIPVLPDMDMDQVLWHTRESIETTAAADGLTVVAVTSAVIPVDALPKDPNTGVPLAAANLERPLAEYTFCEFVATVERPEADTSNPPCGYCGHPSHADGKCEHPAPDWLGGPDALCTGCPGDADIRGHKPVGLH</sequence>
<evidence type="ECO:0000313" key="1">
    <source>
        <dbReference type="EMBL" id="CPT67167.1"/>
    </source>
</evidence>
<protein>
    <submittedName>
        <fullName evidence="1">Uncharacterized protein</fullName>
    </submittedName>
</protein>
<accession>A0AB33TCQ6</accession>
<comment type="caution">
    <text evidence="1">The sequence shown here is derived from an EMBL/GenBank/DDBJ whole genome shotgun (WGS) entry which is preliminary data.</text>
</comment>
<proteinExistence type="predicted"/>
<dbReference type="AlphaFoldDB" id="A0AB33TCQ6"/>